<dbReference type="SUPFAM" id="SSF56112">
    <property type="entry name" value="Protein kinase-like (PK-like)"/>
    <property type="match status" value="1"/>
</dbReference>
<dbReference type="AlphaFoldDB" id="A0A8B6FEG1"/>
<organism evidence="2 3">
    <name type="scientific">Mytilus galloprovincialis</name>
    <name type="common">Mediterranean mussel</name>
    <dbReference type="NCBI Taxonomy" id="29158"/>
    <lineage>
        <taxon>Eukaryota</taxon>
        <taxon>Metazoa</taxon>
        <taxon>Spiralia</taxon>
        <taxon>Lophotrochozoa</taxon>
        <taxon>Mollusca</taxon>
        <taxon>Bivalvia</taxon>
        <taxon>Autobranchia</taxon>
        <taxon>Pteriomorphia</taxon>
        <taxon>Mytilida</taxon>
        <taxon>Mytiloidea</taxon>
        <taxon>Mytilidae</taxon>
        <taxon>Mytilinae</taxon>
        <taxon>Mytilus</taxon>
    </lineage>
</organism>
<dbReference type="InterPro" id="IPR000719">
    <property type="entry name" value="Prot_kinase_dom"/>
</dbReference>
<dbReference type="GO" id="GO:0005886">
    <property type="term" value="C:plasma membrane"/>
    <property type="evidence" value="ECO:0007669"/>
    <property type="project" value="TreeGrafter"/>
</dbReference>
<sequence length="250" mass="28278">LLVGRMSQGASGKIYINYLKNQAFSNTGKVTMSKSNKTLPALTTEQAELDFLMEAVIMSKFQHPNIVKFIGVCFECHPRYIILELLEGGDLKTFLREMRPKSMSLKGTMTPSLTCIDLLKIAIDIAKGCQHLEDKHFIHRDIAARNCLLTCKGPNRKCKIADFGMTKDIYRSDYYKKGGKAMLPIKWMPPEAFLDGIFSTKTDVWSFGILLWEIFSMGYMPYPGRTNHDVMQYVTSGGRLEAPQQCPPVM</sequence>
<name>A0A8B6FEG1_MYTGA</name>
<dbReference type="GO" id="GO:0004714">
    <property type="term" value="F:transmembrane receptor protein tyrosine kinase activity"/>
    <property type="evidence" value="ECO:0007669"/>
    <property type="project" value="UniProtKB-EC"/>
</dbReference>
<dbReference type="PROSITE" id="PS00109">
    <property type="entry name" value="PROTEIN_KINASE_TYR"/>
    <property type="match status" value="1"/>
</dbReference>
<feature type="non-terminal residue" evidence="2">
    <location>
        <position position="250"/>
    </location>
</feature>
<dbReference type="PANTHER" id="PTHR24416:SF604">
    <property type="entry name" value="RECEPTOR PROTEIN-TYROSINE KINASE"/>
    <property type="match status" value="1"/>
</dbReference>
<dbReference type="Proteomes" id="UP000596742">
    <property type="component" value="Unassembled WGS sequence"/>
</dbReference>
<dbReference type="GO" id="GO:0045664">
    <property type="term" value="P:regulation of neuron differentiation"/>
    <property type="evidence" value="ECO:0007669"/>
    <property type="project" value="TreeGrafter"/>
</dbReference>
<dbReference type="Pfam" id="PF07714">
    <property type="entry name" value="PK_Tyr_Ser-Thr"/>
    <property type="match status" value="1"/>
</dbReference>
<dbReference type="Gene3D" id="1.10.510.10">
    <property type="entry name" value="Transferase(Phosphotransferase) domain 1"/>
    <property type="match status" value="1"/>
</dbReference>
<dbReference type="InterPro" id="IPR050122">
    <property type="entry name" value="RTK"/>
</dbReference>
<dbReference type="GO" id="GO:0007169">
    <property type="term" value="P:cell surface receptor protein tyrosine kinase signaling pathway"/>
    <property type="evidence" value="ECO:0007669"/>
    <property type="project" value="TreeGrafter"/>
</dbReference>
<dbReference type="PROSITE" id="PS50011">
    <property type="entry name" value="PROTEIN_KINASE_DOM"/>
    <property type="match status" value="1"/>
</dbReference>
<dbReference type="InterPro" id="IPR011009">
    <property type="entry name" value="Kinase-like_dom_sf"/>
</dbReference>
<accession>A0A8B6FEG1</accession>
<evidence type="ECO:0000259" key="1">
    <source>
        <dbReference type="PROSITE" id="PS50011"/>
    </source>
</evidence>
<dbReference type="EC" id="2.7.10.1" evidence="2"/>
<dbReference type="EMBL" id="UYJE01006768">
    <property type="protein sequence ID" value="VDI48786.1"/>
    <property type="molecule type" value="Genomic_DNA"/>
</dbReference>
<dbReference type="FunFam" id="1.10.510.10:FF:000113">
    <property type="entry name" value="Tyrosine-protein kinase receptor"/>
    <property type="match status" value="1"/>
</dbReference>
<gene>
    <name evidence="2" type="ORF">MGAL_10B090936</name>
</gene>
<keyword evidence="2" id="KW-0418">Kinase</keyword>
<dbReference type="GO" id="GO:0005524">
    <property type="term" value="F:ATP binding"/>
    <property type="evidence" value="ECO:0007669"/>
    <property type="project" value="InterPro"/>
</dbReference>
<evidence type="ECO:0000313" key="3">
    <source>
        <dbReference type="Proteomes" id="UP000596742"/>
    </source>
</evidence>
<keyword evidence="3" id="KW-1185">Reference proteome</keyword>
<dbReference type="SMART" id="SM00219">
    <property type="entry name" value="TyrKc"/>
    <property type="match status" value="1"/>
</dbReference>
<proteinExistence type="predicted"/>
<evidence type="ECO:0000313" key="2">
    <source>
        <dbReference type="EMBL" id="VDI48786.1"/>
    </source>
</evidence>
<dbReference type="PRINTS" id="PR00109">
    <property type="entry name" value="TYRKINASE"/>
</dbReference>
<dbReference type="InterPro" id="IPR001245">
    <property type="entry name" value="Ser-Thr/Tyr_kinase_cat_dom"/>
</dbReference>
<dbReference type="InterPro" id="IPR020635">
    <property type="entry name" value="Tyr_kinase_cat_dom"/>
</dbReference>
<dbReference type="OrthoDB" id="98077at2759"/>
<dbReference type="GO" id="GO:0043235">
    <property type="term" value="C:receptor complex"/>
    <property type="evidence" value="ECO:0007669"/>
    <property type="project" value="TreeGrafter"/>
</dbReference>
<dbReference type="Gene3D" id="3.30.200.20">
    <property type="entry name" value="Phosphorylase Kinase, domain 1"/>
    <property type="match status" value="1"/>
</dbReference>
<comment type="caution">
    <text evidence="2">The sequence shown here is derived from an EMBL/GenBank/DDBJ whole genome shotgun (WGS) entry which is preliminary data.</text>
</comment>
<dbReference type="PANTHER" id="PTHR24416">
    <property type="entry name" value="TYROSINE-PROTEIN KINASE RECEPTOR"/>
    <property type="match status" value="1"/>
</dbReference>
<reference evidence="2" key="1">
    <citation type="submission" date="2018-11" db="EMBL/GenBank/DDBJ databases">
        <authorList>
            <person name="Alioto T."/>
            <person name="Alioto T."/>
        </authorList>
    </citation>
    <scope>NUCLEOTIDE SEQUENCE</scope>
</reference>
<dbReference type="InterPro" id="IPR008266">
    <property type="entry name" value="Tyr_kinase_AS"/>
</dbReference>
<protein>
    <submittedName>
        <fullName evidence="2">Anaplastic lymphoma kinase</fullName>
        <ecNumber evidence="2">2.7.10.1</ecNumber>
    </submittedName>
</protein>
<keyword evidence="2" id="KW-0808">Transferase</keyword>
<feature type="domain" description="Protein kinase" evidence="1">
    <location>
        <begin position="1"/>
        <end position="250"/>
    </location>
</feature>